<evidence type="ECO:0000259" key="1">
    <source>
        <dbReference type="Pfam" id="PF06985"/>
    </source>
</evidence>
<dbReference type="InterPro" id="IPR010730">
    <property type="entry name" value="HET"/>
</dbReference>
<name>A0A6A6QS12_9PEZI</name>
<keyword evidence="3" id="KW-1185">Reference proteome</keyword>
<organism evidence="2 3">
    <name type="scientific">Lophium mytilinum</name>
    <dbReference type="NCBI Taxonomy" id="390894"/>
    <lineage>
        <taxon>Eukaryota</taxon>
        <taxon>Fungi</taxon>
        <taxon>Dikarya</taxon>
        <taxon>Ascomycota</taxon>
        <taxon>Pezizomycotina</taxon>
        <taxon>Dothideomycetes</taxon>
        <taxon>Pleosporomycetidae</taxon>
        <taxon>Mytilinidiales</taxon>
        <taxon>Mytilinidiaceae</taxon>
        <taxon>Lophium</taxon>
    </lineage>
</organism>
<dbReference type="Pfam" id="PF06985">
    <property type="entry name" value="HET"/>
    <property type="match status" value="1"/>
</dbReference>
<dbReference type="PANTHER" id="PTHR33112:SF16">
    <property type="entry name" value="HETEROKARYON INCOMPATIBILITY DOMAIN-CONTAINING PROTEIN"/>
    <property type="match status" value="1"/>
</dbReference>
<dbReference type="Proteomes" id="UP000799750">
    <property type="component" value="Unassembled WGS sequence"/>
</dbReference>
<proteinExistence type="predicted"/>
<evidence type="ECO:0000313" key="3">
    <source>
        <dbReference type="Proteomes" id="UP000799750"/>
    </source>
</evidence>
<evidence type="ECO:0000313" key="2">
    <source>
        <dbReference type="EMBL" id="KAF2494924.1"/>
    </source>
</evidence>
<dbReference type="EMBL" id="MU004190">
    <property type="protein sequence ID" value="KAF2494924.1"/>
    <property type="molecule type" value="Genomic_DNA"/>
</dbReference>
<gene>
    <name evidence="2" type="ORF">BU16DRAFT_527873</name>
</gene>
<dbReference type="OrthoDB" id="2958217at2759"/>
<reference evidence="2" key="1">
    <citation type="journal article" date="2020" name="Stud. Mycol.">
        <title>101 Dothideomycetes genomes: a test case for predicting lifestyles and emergence of pathogens.</title>
        <authorList>
            <person name="Haridas S."/>
            <person name="Albert R."/>
            <person name="Binder M."/>
            <person name="Bloem J."/>
            <person name="Labutti K."/>
            <person name="Salamov A."/>
            <person name="Andreopoulos B."/>
            <person name="Baker S."/>
            <person name="Barry K."/>
            <person name="Bills G."/>
            <person name="Bluhm B."/>
            <person name="Cannon C."/>
            <person name="Castanera R."/>
            <person name="Culley D."/>
            <person name="Daum C."/>
            <person name="Ezra D."/>
            <person name="Gonzalez J."/>
            <person name="Henrissat B."/>
            <person name="Kuo A."/>
            <person name="Liang C."/>
            <person name="Lipzen A."/>
            <person name="Lutzoni F."/>
            <person name="Magnuson J."/>
            <person name="Mondo S."/>
            <person name="Nolan M."/>
            <person name="Ohm R."/>
            <person name="Pangilinan J."/>
            <person name="Park H.-J."/>
            <person name="Ramirez L."/>
            <person name="Alfaro M."/>
            <person name="Sun H."/>
            <person name="Tritt A."/>
            <person name="Yoshinaga Y."/>
            <person name="Zwiers L.-H."/>
            <person name="Turgeon B."/>
            <person name="Goodwin S."/>
            <person name="Spatafora J."/>
            <person name="Crous P."/>
            <person name="Grigoriev I."/>
        </authorList>
    </citation>
    <scope>NUCLEOTIDE SEQUENCE</scope>
    <source>
        <strain evidence="2">CBS 269.34</strain>
    </source>
</reference>
<feature type="domain" description="Heterokaryon incompatibility" evidence="1">
    <location>
        <begin position="167"/>
        <end position="320"/>
    </location>
</feature>
<protein>
    <submittedName>
        <fullName evidence="2">HET-domain-containing protein</fullName>
    </submittedName>
</protein>
<accession>A0A6A6QS12</accession>
<sequence length="626" mass="71613">MPSDKDLCINCKAINVETLSAPGGFWVRRADLHRQCCLCAFIENKVFRFDRGVKEIALRLKSHFDGAVMLEMGGTEFNIGTLEDDPATRFKVPVYRRPTNTRSPETFAMAKRWIQQCASNHDCDRVFKTNVNSGIRPSRLIDVLAFGLSCLDAQLIDTRSLSRCPQYITLSYCWGPPSSHSYTTTRANFEERRRRIKYEDLPQTFRDAITITREMGERYLWADAICIIQQDEDDWEVESKTMGSIYANALVSIAAEDSKDSHGGCFRDITGPEIPDLIRLESEVSYGKTSCLLLFYDHLSFYTRNLSNIPLRKRAWAMQESILPRRILHYTASQLYWECRKVVLAEDGLPRYDVPPNAFFLRLRAFSNAFTPRDESKPITVQSSFVLWYKLVLDDYFERFLTFPEDVLPAIAGIATLIHRSLQCRYIAGIWAENIGYGLSWSMPVGFASLPQPSTYLGPSFSWVARCERKSYPRYFKSPVKLQESHVKLTGPDPFGRINGAWIRVKGRMKIAPRLPGTKRGSLPSGDRTRSNKSIVRTSIDGQLLVACFDGEHPASSMEEWCYFDLGDEKHLILVPKRDENHNGWVRVGLVEPSGEYLIGKSDGEIHTIEGWSWDDGWEEKDIIIY</sequence>
<dbReference type="PANTHER" id="PTHR33112">
    <property type="entry name" value="DOMAIN PROTEIN, PUTATIVE-RELATED"/>
    <property type="match status" value="1"/>
</dbReference>
<dbReference type="AlphaFoldDB" id="A0A6A6QS12"/>